<name>A0ABQ0A3S0_9GAMM</name>
<feature type="domain" description="GGDEF" evidence="3">
    <location>
        <begin position="74"/>
        <end position="208"/>
    </location>
</feature>
<dbReference type="Pfam" id="PF00990">
    <property type="entry name" value="GGDEF"/>
    <property type="match status" value="1"/>
</dbReference>
<dbReference type="NCBIfam" id="TIGR00254">
    <property type="entry name" value="GGDEF"/>
    <property type="match status" value="1"/>
</dbReference>
<evidence type="ECO:0000313" key="5">
    <source>
        <dbReference type="Proteomes" id="UP001465153"/>
    </source>
</evidence>
<proteinExistence type="predicted"/>
<dbReference type="SMART" id="SM00267">
    <property type="entry name" value="GGDEF"/>
    <property type="match status" value="1"/>
</dbReference>
<dbReference type="CDD" id="cd01949">
    <property type="entry name" value="GGDEF"/>
    <property type="match status" value="1"/>
</dbReference>
<reference evidence="4 5" key="1">
    <citation type="submission" date="2024-04" db="EMBL/GenBank/DDBJ databases">
        <title>Draft genome sequence of Sessilibacter corallicola NBRC 116591.</title>
        <authorList>
            <person name="Miyakawa T."/>
            <person name="Kusuya Y."/>
            <person name="Miura T."/>
        </authorList>
    </citation>
    <scope>NUCLEOTIDE SEQUENCE [LARGE SCALE GENOMIC DNA]</scope>
    <source>
        <strain evidence="4 5">KU-00831-HH</strain>
    </source>
</reference>
<dbReference type="RefSeq" id="WP_233086657.1">
    <property type="nucleotide sequence ID" value="NZ_BAABWN010000001.1"/>
</dbReference>
<gene>
    <name evidence="4" type="ORF">NBRC116591_01040</name>
</gene>
<dbReference type="PANTHER" id="PTHR45138:SF9">
    <property type="entry name" value="DIGUANYLATE CYCLASE DGCM-RELATED"/>
    <property type="match status" value="1"/>
</dbReference>
<dbReference type="InterPro" id="IPR029787">
    <property type="entry name" value="Nucleotide_cyclase"/>
</dbReference>
<comment type="catalytic activity">
    <reaction evidence="2">
        <text>2 GTP = 3',3'-c-di-GMP + 2 diphosphate</text>
        <dbReference type="Rhea" id="RHEA:24898"/>
        <dbReference type="ChEBI" id="CHEBI:33019"/>
        <dbReference type="ChEBI" id="CHEBI:37565"/>
        <dbReference type="ChEBI" id="CHEBI:58805"/>
        <dbReference type="EC" id="2.7.7.65"/>
    </reaction>
</comment>
<dbReference type="PANTHER" id="PTHR45138">
    <property type="entry name" value="REGULATORY COMPONENTS OF SENSORY TRANSDUCTION SYSTEM"/>
    <property type="match status" value="1"/>
</dbReference>
<dbReference type="PROSITE" id="PS50887">
    <property type="entry name" value="GGDEF"/>
    <property type="match status" value="1"/>
</dbReference>
<accession>A0ABQ0A3S0</accession>
<sequence>MSKKTRKCNCDFAEDTCKKEPEFEQLRTQIHDLQEQIQQLTELVRTDALTGLYNHRYFREALHREVERTQRTGADCCLVLIDLDHFKLVNDTWGHEVGNLALKHAANLIRFTIRPMDLPCRYGGEEFALLFPSTPLITSKQIAERIRDILEKTPLECENHSIKLTASFGIASYSANSLLTEDQLIEKADQQLYLAKNQGRNQVCAAISEQNHYPQVSQEEKDLLNNLFDNNQ</sequence>
<dbReference type="InterPro" id="IPR050469">
    <property type="entry name" value="Diguanylate_Cyclase"/>
</dbReference>
<evidence type="ECO:0000313" key="4">
    <source>
        <dbReference type="EMBL" id="GAA6166294.1"/>
    </source>
</evidence>
<dbReference type="InterPro" id="IPR043128">
    <property type="entry name" value="Rev_trsase/Diguanyl_cyclase"/>
</dbReference>
<dbReference type="SUPFAM" id="SSF55073">
    <property type="entry name" value="Nucleotide cyclase"/>
    <property type="match status" value="1"/>
</dbReference>
<protein>
    <recommendedName>
        <fullName evidence="1">diguanylate cyclase</fullName>
        <ecNumber evidence="1">2.7.7.65</ecNumber>
    </recommendedName>
</protein>
<organism evidence="4 5">
    <name type="scientific">Sessilibacter corallicola</name>
    <dbReference type="NCBI Taxonomy" id="2904075"/>
    <lineage>
        <taxon>Bacteria</taxon>
        <taxon>Pseudomonadati</taxon>
        <taxon>Pseudomonadota</taxon>
        <taxon>Gammaproteobacteria</taxon>
        <taxon>Cellvibrionales</taxon>
        <taxon>Cellvibrionaceae</taxon>
        <taxon>Sessilibacter</taxon>
    </lineage>
</organism>
<dbReference type="Gene3D" id="3.30.70.270">
    <property type="match status" value="1"/>
</dbReference>
<dbReference type="EC" id="2.7.7.65" evidence="1"/>
<dbReference type="Proteomes" id="UP001465153">
    <property type="component" value="Unassembled WGS sequence"/>
</dbReference>
<evidence type="ECO:0000256" key="2">
    <source>
        <dbReference type="ARBA" id="ARBA00034247"/>
    </source>
</evidence>
<dbReference type="EMBL" id="BAABWN010000001">
    <property type="protein sequence ID" value="GAA6166294.1"/>
    <property type="molecule type" value="Genomic_DNA"/>
</dbReference>
<evidence type="ECO:0000259" key="3">
    <source>
        <dbReference type="PROSITE" id="PS50887"/>
    </source>
</evidence>
<dbReference type="InterPro" id="IPR000160">
    <property type="entry name" value="GGDEF_dom"/>
</dbReference>
<keyword evidence="5" id="KW-1185">Reference proteome</keyword>
<comment type="caution">
    <text evidence="4">The sequence shown here is derived from an EMBL/GenBank/DDBJ whole genome shotgun (WGS) entry which is preliminary data.</text>
</comment>
<evidence type="ECO:0000256" key="1">
    <source>
        <dbReference type="ARBA" id="ARBA00012528"/>
    </source>
</evidence>